<dbReference type="Pfam" id="PF12675">
    <property type="entry name" value="DUF3795"/>
    <property type="match status" value="1"/>
</dbReference>
<evidence type="ECO:0000313" key="1">
    <source>
        <dbReference type="EMBL" id="GAK58773.1"/>
    </source>
</evidence>
<reference evidence="1" key="1">
    <citation type="journal article" date="2015" name="PeerJ">
        <title>First genomic representation of candidate bacterial phylum KSB3 points to enhanced environmental sensing as a trigger of wastewater bulking.</title>
        <authorList>
            <person name="Sekiguchi Y."/>
            <person name="Ohashi A."/>
            <person name="Parks D.H."/>
            <person name="Yamauchi T."/>
            <person name="Tyson G.W."/>
            <person name="Hugenholtz P."/>
        </authorList>
    </citation>
    <scope>NUCLEOTIDE SEQUENCE [LARGE SCALE GENOMIC DNA]</scope>
</reference>
<name>A0A081C2G8_VECG1</name>
<sequence length="175" mass="20033">MSEFRYDSYCGLYCGACDILVAYKNGLETGTTPQWSDLPPEFANNLPFNAQKAEIKCYGCKTDTVFAGCSKCFIRKCARKKVGIETCLDCERYPCYRVKIMAFAKKLLKIETKLPHLKAIASNIEVIKNNGVQFWLEEQQRKWQCPHCGKRLSWYRASCPDCNSHGEQPDSFSVR</sequence>
<dbReference type="AlphaFoldDB" id="A0A081C2G8"/>
<dbReference type="HOGENOM" id="CLU_129665_0_0_0"/>
<protein>
    <recommendedName>
        <fullName evidence="3">DUF3795 domain-containing protein</fullName>
    </recommendedName>
</protein>
<dbReference type="eggNOG" id="COG1765">
    <property type="taxonomic scope" value="Bacteria"/>
</dbReference>
<evidence type="ECO:0008006" key="3">
    <source>
        <dbReference type="Google" id="ProtNLM"/>
    </source>
</evidence>
<evidence type="ECO:0000313" key="2">
    <source>
        <dbReference type="Proteomes" id="UP000030661"/>
    </source>
</evidence>
<proteinExistence type="predicted"/>
<keyword evidence="2" id="KW-1185">Reference proteome</keyword>
<accession>A0A081C2G8</accession>
<dbReference type="STRING" id="1499967.U27_05748"/>
<dbReference type="EMBL" id="DF820468">
    <property type="protein sequence ID" value="GAK58773.1"/>
    <property type="molecule type" value="Genomic_DNA"/>
</dbReference>
<gene>
    <name evidence="1" type="ORF">U27_05748</name>
</gene>
<dbReference type="InterPro" id="IPR024227">
    <property type="entry name" value="DUF3795"/>
</dbReference>
<organism evidence="1">
    <name type="scientific">Vecturithrix granuli</name>
    <dbReference type="NCBI Taxonomy" id="1499967"/>
    <lineage>
        <taxon>Bacteria</taxon>
        <taxon>Candidatus Moduliflexota</taxon>
        <taxon>Candidatus Vecturitrichia</taxon>
        <taxon>Candidatus Vecturitrichales</taxon>
        <taxon>Candidatus Vecturitrichaceae</taxon>
        <taxon>Candidatus Vecturithrix</taxon>
    </lineage>
</organism>
<dbReference type="Proteomes" id="UP000030661">
    <property type="component" value="Unassembled WGS sequence"/>
</dbReference>